<keyword evidence="12" id="KW-0472">Membrane</keyword>
<dbReference type="InterPro" id="IPR000719">
    <property type="entry name" value="Prot_kinase_dom"/>
</dbReference>
<evidence type="ECO:0000313" key="20">
    <source>
        <dbReference type="EMBL" id="KAB1216632.1"/>
    </source>
</evidence>
<evidence type="ECO:0000256" key="8">
    <source>
        <dbReference type="ARBA" id="ARBA00022741"/>
    </source>
</evidence>
<dbReference type="GO" id="GO:0004674">
    <property type="term" value="F:protein serine/threonine kinase activity"/>
    <property type="evidence" value="ECO:0007669"/>
    <property type="project" value="UniProtKB-KW"/>
</dbReference>
<feature type="domain" description="Protein kinase" evidence="18">
    <location>
        <begin position="269"/>
        <end position="553"/>
    </location>
</feature>
<gene>
    <name evidence="20" type="ORF">CJ030_MR4G007826</name>
</gene>
<dbReference type="InterPro" id="IPR052059">
    <property type="entry name" value="CR_Ser/Thr_kinase"/>
</dbReference>
<comment type="catalytic activity">
    <reaction evidence="16">
        <text>L-threonyl-[protein] + ATP = O-phospho-L-threonyl-[protein] + ADP + H(+)</text>
        <dbReference type="Rhea" id="RHEA:46608"/>
        <dbReference type="Rhea" id="RHEA-COMP:11060"/>
        <dbReference type="Rhea" id="RHEA-COMP:11605"/>
        <dbReference type="ChEBI" id="CHEBI:15378"/>
        <dbReference type="ChEBI" id="CHEBI:30013"/>
        <dbReference type="ChEBI" id="CHEBI:30616"/>
        <dbReference type="ChEBI" id="CHEBI:61977"/>
        <dbReference type="ChEBI" id="CHEBI:456216"/>
    </reaction>
</comment>
<evidence type="ECO:0000256" key="14">
    <source>
        <dbReference type="ARBA" id="ARBA00023180"/>
    </source>
</evidence>
<feature type="compositionally biased region" description="Low complexity" evidence="17">
    <location>
        <begin position="587"/>
        <end position="596"/>
    </location>
</feature>
<dbReference type="Gene3D" id="1.10.510.10">
    <property type="entry name" value="Transferase(Phosphotransferase) domain 1"/>
    <property type="match status" value="1"/>
</dbReference>
<dbReference type="FunFam" id="1.10.510.10:FF:000336">
    <property type="entry name" value="Cysteine-rich receptor-like protein kinase 2"/>
    <property type="match status" value="1"/>
</dbReference>
<evidence type="ECO:0000256" key="6">
    <source>
        <dbReference type="ARBA" id="ARBA00022729"/>
    </source>
</evidence>
<keyword evidence="2" id="KW-0723">Serine/threonine-protein kinase</keyword>
<dbReference type="CDD" id="cd23509">
    <property type="entry name" value="Gnk2-like"/>
    <property type="match status" value="2"/>
</dbReference>
<dbReference type="SUPFAM" id="SSF56112">
    <property type="entry name" value="Protein kinase-like (PK-like)"/>
    <property type="match status" value="1"/>
</dbReference>
<keyword evidence="21" id="KW-1185">Reference proteome</keyword>
<comment type="catalytic activity">
    <reaction evidence="15">
        <text>L-seryl-[protein] + ATP = O-phospho-L-seryl-[protein] + ADP + H(+)</text>
        <dbReference type="Rhea" id="RHEA:17989"/>
        <dbReference type="Rhea" id="RHEA-COMP:9863"/>
        <dbReference type="Rhea" id="RHEA-COMP:11604"/>
        <dbReference type="ChEBI" id="CHEBI:15378"/>
        <dbReference type="ChEBI" id="CHEBI:29999"/>
        <dbReference type="ChEBI" id="CHEBI:30616"/>
        <dbReference type="ChEBI" id="CHEBI:83421"/>
        <dbReference type="ChEBI" id="CHEBI:456216"/>
    </reaction>
</comment>
<evidence type="ECO:0000259" key="19">
    <source>
        <dbReference type="PROSITE" id="PS51473"/>
    </source>
</evidence>
<dbReference type="Pfam" id="PF01657">
    <property type="entry name" value="Stress-antifung"/>
    <property type="match status" value="2"/>
</dbReference>
<dbReference type="Gene3D" id="3.30.430.20">
    <property type="entry name" value="Gnk2 domain, C-X8-C-X2-C motif"/>
    <property type="match status" value="2"/>
</dbReference>
<feature type="domain" description="Gnk2-homologous" evidence="19">
    <location>
        <begin position="1"/>
        <end position="76"/>
    </location>
</feature>
<dbReference type="AlphaFoldDB" id="A0A6A1VUJ6"/>
<evidence type="ECO:0000313" key="21">
    <source>
        <dbReference type="Proteomes" id="UP000516437"/>
    </source>
</evidence>
<accession>A0A6A1VUJ6</accession>
<evidence type="ECO:0000256" key="10">
    <source>
        <dbReference type="ARBA" id="ARBA00022840"/>
    </source>
</evidence>
<keyword evidence="13 20" id="KW-0675">Receptor</keyword>
<keyword evidence="3" id="KW-0597">Phosphoprotein</keyword>
<keyword evidence="5" id="KW-0812">Transmembrane</keyword>
<dbReference type="InterPro" id="IPR008271">
    <property type="entry name" value="Ser/Thr_kinase_AS"/>
</dbReference>
<dbReference type="GO" id="GO:0005524">
    <property type="term" value="F:ATP binding"/>
    <property type="evidence" value="ECO:0007669"/>
    <property type="project" value="UniProtKB-KW"/>
</dbReference>
<dbReference type="SMART" id="SM00220">
    <property type="entry name" value="S_TKc"/>
    <property type="match status" value="1"/>
</dbReference>
<sequence length="609" mass="67218">MKLVSRKVNEERWGSLAVVSPKPEFFTLAQCYDFLSHTDCLACYFESRKKLLKCPPEQSARIYLDGCFFRYDNYSFFSEAVDEERDTVKCASPKGVWKEKYIGKEFAKVVDQVIMNVTEMAVRNEGFAVAGLRGGDAVYAMAQCWMTVDAKSCKTCLLNAGTKIRKCAPAREGRVMNAGCYLRYSNEKFFSNGRVSESESQPSKVGITKVGILSAIALSVLATFGALLGYKKISERKKGQNNLAEIPSFVHNSNLNFKYEELEMATDFFDGSRKLGQGGAGTVFKGTLPDGRTVAVKKLCFNTRQWVDQFFNEVNLISGIQHKNLVRLLGCSIEGPESLLVYEYVPNRSLDQILFVKHSVQILSWQERFDIILGTAEGLAYLHGGCGEKIVHRDIKTSNILLDENLSPKIADFGLARGVAADKSHVSTGIAGTLGYMAPEYLVRGQLTDKADVYAFGVLVLEIVCGRKNSVFMQKSTSVLYSVWKHCQANNITESVDPALKGRYALGEAANVLQIGLLCTQASAALRPSMSEVVQMLTNIECIVPSPKQPPFMNASVITDDPTSMNTSNSNWQTAIELSSCFYSAQSSSVGSPESDSPARFQASESFRR</sequence>
<evidence type="ECO:0000256" key="4">
    <source>
        <dbReference type="ARBA" id="ARBA00022679"/>
    </source>
</evidence>
<evidence type="ECO:0000256" key="16">
    <source>
        <dbReference type="ARBA" id="ARBA00047951"/>
    </source>
</evidence>
<dbReference type="Gene3D" id="3.30.200.20">
    <property type="entry name" value="Phosphorylase Kinase, domain 1"/>
    <property type="match status" value="1"/>
</dbReference>
<feature type="region of interest" description="Disordered" evidence="17">
    <location>
        <begin position="586"/>
        <end position="609"/>
    </location>
</feature>
<evidence type="ECO:0000256" key="12">
    <source>
        <dbReference type="ARBA" id="ARBA00023136"/>
    </source>
</evidence>
<evidence type="ECO:0000259" key="18">
    <source>
        <dbReference type="PROSITE" id="PS50011"/>
    </source>
</evidence>
<keyword evidence="7" id="KW-0677">Repeat</keyword>
<dbReference type="Pfam" id="PF07714">
    <property type="entry name" value="PK_Tyr_Ser-Thr"/>
    <property type="match status" value="1"/>
</dbReference>
<evidence type="ECO:0000256" key="17">
    <source>
        <dbReference type="SAM" id="MobiDB-lite"/>
    </source>
</evidence>
<dbReference type="InterPro" id="IPR038408">
    <property type="entry name" value="GNK2_sf"/>
</dbReference>
<comment type="caution">
    <text evidence="20">The sequence shown here is derived from an EMBL/GenBank/DDBJ whole genome shotgun (WGS) entry which is preliminary data.</text>
</comment>
<keyword evidence="14" id="KW-0325">Glycoprotein</keyword>
<dbReference type="Proteomes" id="UP000516437">
    <property type="component" value="Chromosome 4"/>
</dbReference>
<dbReference type="EMBL" id="RXIC02000022">
    <property type="protein sequence ID" value="KAB1216632.1"/>
    <property type="molecule type" value="Genomic_DNA"/>
</dbReference>
<evidence type="ECO:0000256" key="13">
    <source>
        <dbReference type="ARBA" id="ARBA00023170"/>
    </source>
</evidence>
<protein>
    <submittedName>
        <fullName evidence="20">Cysteine-rich receptor-like protein kinase 1</fullName>
    </submittedName>
</protein>
<comment type="subcellular location">
    <subcellularLocation>
        <location evidence="1">Membrane</location>
        <topology evidence="1">Single-pass membrane protein</topology>
    </subcellularLocation>
</comment>
<evidence type="ECO:0000256" key="15">
    <source>
        <dbReference type="ARBA" id="ARBA00047558"/>
    </source>
</evidence>
<evidence type="ECO:0000256" key="5">
    <source>
        <dbReference type="ARBA" id="ARBA00022692"/>
    </source>
</evidence>
<dbReference type="PROSITE" id="PS51473">
    <property type="entry name" value="GNK2"/>
    <property type="match status" value="2"/>
</dbReference>
<dbReference type="InterPro" id="IPR011009">
    <property type="entry name" value="Kinase-like_dom_sf"/>
</dbReference>
<dbReference type="PANTHER" id="PTHR47973">
    <property type="entry name" value="CYSTEINE-RICH RECEPTOR-LIKE PROTEIN KINASE 3"/>
    <property type="match status" value="1"/>
</dbReference>
<dbReference type="OrthoDB" id="1908121at2759"/>
<dbReference type="PROSITE" id="PS00108">
    <property type="entry name" value="PROTEIN_KINASE_ST"/>
    <property type="match status" value="1"/>
</dbReference>
<dbReference type="FunFam" id="3.30.430.20:FF:000015">
    <property type="entry name" value="Cysteine-rich receptor-like protein kinase 3"/>
    <property type="match status" value="1"/>
</dbReference>
<dbReference type="InterPro" id="IPR002902">
    <property type="entry name" value="GNK2"/>
</dbReference>
<dbReference type="PROSITE" id="PS50011">
    <property type="entry name" value="PROTEIN_KINASE_DOM"/>
    <property type="match status" value="1"/>
</dbReference>
<dbReference type="CDD" id="cd14066">
    <property type="entry name" value="STKc_IRAK"/>
    <property type="match status" value="1"/>
</dbReference>
<proteinExistence type="predicted"/>
<keyword evidence="11" id="KW-1133">Transmembrane helix</keyword>
<dbReference type="GO" id="GO:0016020">
    <property type="term" value="C:membrane"/>
    <property type="evidence" value="ECO:0007669"/>
    <property type="project" value="UniProtKB-SubCell"/>
</dbReference>
<evidence type="ECO:0000256" key="2">
    <source>
        <dbReference type="ARBA" id="ARBA00022527"/>
    </source>
</evidence>
<evidence type="ECO:0000256" key="7">
    <source>
        <dbReference type="ARBA" id="ARBA00022737"/>
    </source>
</evidence>
<keyword evidence="6" id="KW-0732">Signal</keyword>
<evidence type="ECO:0000256" key="3">
    <source>
        <dbReference type="ARBA" id="ARBA00022553"/>
    </source>
</evidence>
<reference evidence="20 21" key="1">
    <citation type="journal article" date="2019" name="Plant Biotechnol. J.">
        <title>The red bayberry genome and genetic basis of sex determination.</title>
        <authorList>
            <person name="Jia H.M."/>
            <person name="Jia H.J."/>
            <person name="Cai Q.L."/>
            <person name="Wang Y."/>
            <person name="Zhao H.B."/>
            <person name="Yang W.F."/>
            <person name="Wang G.Y."/>
            <person name="Li Y.H."/>
            <person name="Zhan D.L."/>
            <person name="Shen Y.T."/>
            <person name="Niu Q.F."/>
            <person name="Chang L."/>
            <person name="Qiu J."/>
            <person name="Zhao L."/>
            <person name="Xie H.B."/>
            <person name="Fu W.Y."/>
            <person name="Jin J."/>
            <person name="Li X.W."/>
            <person name="Jiao Y."/>
            <person name="Zhou C.C."/>
            <person name="Tu T."/>
            <person name="Chai C.Y."/>
            <person name="Gao J.L."/>
            <person name="Fan L.J."/>
            <person name="van de Weg E."/>
            <person name="Wang J.Y."/>
            <person name="Gao Z.S."/>
        </authorList>
    </citation>
    <scope>NUCLEOTIDE SEQUENCE [LARGE SCALE GENOMIC DNA]</scope>
    <source>
        <tissue evidence="20">Leaves</tissue>
    </source>
</reference>
<keyword evidence="9 20" id="KW-0418">Kinase</keyword>
<name>A0A6A1VUJ6_9ROSI</name>
<organism evidence="20 21">
    <name type="scientific">Morella rubra</name>
    <name type="common">Chinese bayberry</name>
    <dbReference type="NCBI Taxonomy" id="262757"/>
    <lineage>
        <taxon>Eukaryota</taxon>
        <taxon>Viridiplantae</taxon>
        <taxon>Streptophyta</taxon>
        <taxon>Embryophyta</taxon>
        <taxon>Tracheophyta</taxon>
        <taxon>Spermatophyta</taxon>
        <taxon>Magnoliopsida</taxon>
        <taxon>eudicotyledons</taxon>
        <taxon>Gunneridae</taxon>
        <taxon>Pentapetalae</taxon>
        <taxon>rosids</taxon>
        <taxon>fabids</taxon>
        <taxon>Fagales</taxon>
        <taxon>Myricaceae</taxon>
        <taxon>Morella</taxon>
    </lineage>
</organism>
<dbReference type="FunFam" id="3.30.200.20:FF:000177">
    <property type="entry name" value="Cysteine-rich receptor-like protein kinase 2"/>
    <property type="match status" value="1"/>
</dbReference>
<keyword evidence="10" id="KW-0067">ATP-binding</keyword>
<evidence type="ECO:0000256" key="9">
    <source>
        <dbReference type="ARBA" id="ARBA00022777"/>
    </source>
</evidence>
<keyword evidence="4" id="KW-0808">Transferase</keyword>
<dbReference type="InterPro" id="IPR001245">
    <property type="entry name" value="Ser-Thr/Tyr_kinase_cat_dom"/>
</dbReference>
<evidence type="ECO:0000256" key="11">
    <source>
        <dbReference type="ARBA" id="ARBA00022989"/>
    </source>
</evidence>
<evidence type="ECO:0000256" key="1">
    <source>
        <dbReference type="ARBA" id="ARBA00004167"/>
    </source>
</evidence>
<keyword evidence="8" id="KW-0547">Nucleotide-binding</keyword>
<feature type="domain" description="Gnk2-homologous" evidence="19">
    <location>
        <begin position="84"/>
        <end position="189"/>
    </location>
</feature>